<dbReference type="EMBL" id="JOTN01000010">
    <property type="protein sequence ID" value="KEK18921.1"/>
    <property type="molecule type" value="Genomic_DNA"/>
</dbReference>
<dbReference type="AlphaFoldDB" id="A0A073JXF4"/>
<sequence>MNEIKQGRYTAHMDDSFAVFVIGMRINKLFAISKWLPVARAMGGMMKELYQNKELGFLSTESFFNGRTIVQIQYWQSFKALEQYARHAPLHVEAWRKFNKKAFQTEAVGIFHETYVIQKGQYETIYANMPLFGLAKAGNLVPIGKGNVTARERIRFN</sequence>
<organism evidence="1 2">
    <name type="scientific">Bacillus manliponensis</name>
    <dbReference type="NCBI Taxonomy" id="574376"/>
    <lineage>
        <taxon>Bacteria</taxon>
        <taxon>Bacillati</taxon>
        <taxon>Bacillota</taxon>
        <taxon>Bacilli</taxon>
        <taxon>Bacillales</taxon>
        <taxon>Bacillaceae</taxon>
        <taxon>Bacillus</taxon>
        <taxon>Bacillus cereus group</taxon>
    </lineage>
</organism>
<reference evidence="1 2" key="1">
    <citation type="submission" date="2014-06" db="EMBL/GenBank/DDBJ databases">
        <title>Draft genome sequence of Bacillus manliponensis JCM 15802 (MCCC 1A00708).</title>
        <authorList>
            <person name="Lai Q."/>
            <person name="Liu Y."/>
            <person name="Shao Z."/>
        </authorList>
    </citation>
    <scope>NUCLEOTIDE SEQUENCE [LARGE SCALE GENOMIC DNA]</scope>
    <source>
        <strain evidence="1 2">JCM 15802</strain>
    </source>
</reference>
<gene>
    <name evidence="1" type="ORF">BAMA_02270</name>
</gene>
<keyword evidence="2" id="KW-1185">Reference proteome</keyword>
<comment type="caution">
    <text evidence="1">The sequence shown here is derived from an EMBL/GenBank/DDBJ whole genome shotgun (WGS) entry which is preliminary data.</text>
</comment>
<accession>A0A073JXF4</accession>
<evidence type="ECO:0000313" key="2">
    <source>
        <dbReference type="Proteomes" id="UP000027822"/>
    </source>
</evidence>
<dbReference type="Proteomes" id="UP000027822">
    <property type="component" value="Unassembled WGS sequence"/>
</dbReference>
<dbReference type="RefSeq" id="WP_034639671.1">
    <property type="nucleotide sequence ID" value="NZ_CBCSJC010000009.1"/>
</dbReference>
<dbReference type="Pfam" id="PF13826">
    <property type="entry name" value="Monooxy_af470-like"/>
    <property type="match status" value="1"/>
</dbReference>
<name>A0A073JXF4_9BACI</name>
<evidence type="ECO:0000313" key="1">
    <source>
        <dbReference type="EMBL" id="KEK18921.1"/>
    </source>
</evidence>
<dbReference type="eggNOG" id="ENOG5030N64">
    <property type="taxonomic scope" value="Bacteria"/>
</dbReference>
<dbReference type="STRING" id="574376.BAMA_02270"/>
<protein>
    <submittedName>
        <fullName evidence="1">Transcriptional regulator</fullName>
    </submittedName>
</protein>
<dbReference type="InterPro" id="IPR025444">
    <property type="entry name" value="Monooxy_af470"/>
</dbReference>
<dbReference type="OrthoDB" id="7566033at2"/>
<proteinExistence type="predicted"/>